<dbReference type="InterPro" id="IPR029063">
    <property type="entry name" value="SAM-dependent_MTases_sf"/>
</dbReference>
<gene>
    <name evidence="3" type="ordered locus">Vdis_0799</name>
</gene>
<evidence type="ECO:0000313" key="4">
    <source>
        <dbReference type="Proteomes" id="UP000006681"/>
    </source>
</evidence>
<reference evidence="4" key="2">
    <citation type="journal article" date="2010" name="Stand. Genomic Sci.">
        <title>Complete genome sequence of Vulcanisaeta distributa type strain (IC-017T).</title>
        <authorList>
            <person name="Mavromatis K."/>
            <person name="Sikorski J."/>
            <person name="Pabst E."/>
            <person name="Teshima H."/>
            <person name="Lapidus A."/>
            <person name="Lucas S."/>
            <person name="Nolan M."/>
            <person name="Glavina Del Rio T."/>
            <person name="Cheng J."/>
            <person name="Bruce D."/>
            <person name="Goodwin L."/>
            <person name="Pitluck S."/>
            <person name="Liolios K."/>
            <person name="Ivanova N."/>
            <person name="Mikhailova N."/>
            <person name="Pati A."/>
            <person name="Chen A."/>
            <person name="Palaniappan K."/>
            <person name="Land M."/>
            <person name="Hauser L."/>
            <person name="Chang Y."/>
            <person name="Jeffries C."/>
            <person name="Rohde M."/>
            <person name="Spring S."/>
            <person name="Goker M."/>
            <person name="Wirth R."/>
            <person name="Woyke T."/>
            <person name="Bristow J."/>
            <person name="Eisen J."/>
            <person name="Markowitz V."/>
            <person name="Hugenholtz P."/>
            <person name="Klenk H."/>
            <person name="Kyrpides N."/>
        </authorList>
    </citation>
    <scope>NUCLEOTIDE SEQUENCE [LARGE SCALE GENOMIC DNA]</scope>
    <source>
        <strain evidence="4">DSM 14429 / JCM 11212 / NBRC 100878 / IC-017</strain>
    </source>
</reference>
<dbReference type="AlphaFoldDB" id="E1QNU5"/>
<evidence type="ECO:0000313" key="3">
    <source>
        <dbReference type="EMBL" id="ADN50191.1"/>
    </source>
</evidence>
<dbReference type="InterPro" id="IPR036105">
    <property type="entry name" value="DiNase_FeMo-co_biosyn_sf"/>
</dbReference>
<evidence type="ECO:0000259" key="1">
    <source>
        <dbReference type="Pfam" id="PF02579"/>
    </source>
</evidence>
<dbReference type="PANTHER" id="PTHR43591:SF110">
    <property type="entry name" value="RHODANESE DOMAIN-CONTAINING PROTEIN"/>
    <property type="match status" value="1"/>
</dbReference>
<dbReference type="GeneID" id="9751728"/>
<dbReference type="HOGENOM" id="CLU_955189_0_0_2"/>
<reference evidence="3 4" key="1">
    <citation type="journal article" date="2010" name="Stand. Genomic Sci.">
        <title>Complete genome sequence of Vulcanisaeta distributa type strain (IC-017).</title>
        <authorList>
            <person name="Mavromatis K."/>
            <person name="Sikorski J."/>
            <person name="Pabst E."/>
            <person name="Teshima H."/>
            <person name="Lapidus A."/>
            <person name="Lucas S."/>
            <person name="Nolan M."/>
            <person name="Glavina Del Rio T."/>
            <person name="Cheng J.F."/>
            <person name="Bruce D."/>
            <person name="Goodwin L."/>
            <person name="Pitluck S."/>
            <person name="Liolios K."/>
            <person name="Ivanova N."/>
            <person name="Mikhailova N."/>
            <person name="Pati A."/>
            <person name="Chen A."/>
            <person name="Palaniappan K."/>
            <person name="Land M."/>
            <person name="Hauser L."/>
            <person name="Chang Y.J."/>
            <person name="Jeffries C.D."/>
            <person name="Rohde M."/>
            <person name="Spring S."/>
            <person name="Goker M."/>
            <person name="Wirth R."/>
            <person name="Woyke T."/>
            <person name="Bristow J."/>
            <person name="Eisen J.A."/>
            <person name="Markowitz V."/>
            <person name="Hugenholtz P."/>
            <person name="Klenk H.P."/>
            <person name="Kyrpides N.C."/>
        </authorList>
    </citation>
    <scope>NUCLEOTIDE SEQUENCE [LARGE SCALE GENOMIC DNA]</scope>
    <source>
        <strain evidence="4">DSM 14429 / JCM 11212 / NBRC 100878 / IC-017</strain>
    </source>
</reference>
<feature type="domain" description="Methyltransferase type 11" evidence="2">
    <location>
        <begin position="148"/>
        <end position="241"/>
    </location>
</feature>
<dbReference type="eggNOG" id="arCOG02734">
    <property type="taxonomic scope" value="Archaea"/>
</dbReference>
<name>E1QNU5_VULDI</name>
<keyword evidence="4" id="KW-1185">Reference proteome</keyword>
<dbReference type="OrthoDB" id="1018at2157"/>
<dbReference type="InterPro" id="IPR013216">
    <property type="entry name" value="Methyltransf_11"/>
</dbReference>
<sequence length="291" mass="33095">MKIAISVSDGFVSGPGEGDEVWIIDIKDDGSYEVVERYENPAKYAQQVRGVFMLRSVLDHGVDKVILSEIGPPGYRWAIEKGIKIYIFEGRVEDAIRAFIEGRLTEAQGPTHSEHHGYHGHHHHRHIEGFGEYDFLKPYVSGGMVIADLGCGEGYYCNFFKDYASRLYCVDIDETAIEEVRRRFSNYGNITMLNEDITRTSIPSGSVDLAFMSNVFHDIEDKDAAVREVGRILKPGGRLLIIEFKKDVIFGPPFKLSPEEVEHYFSKEGFVREGYAEVSPYHYMLVLKKVR</sequence>
<dbReference type="Proteomes" id="UP000006681">
    <property type="component" value="Chromosome"/>
</dbReference>
<feature type="domain" description="Dinitrogenase iron-molybdenum cofactor biosynthesis" evidence="1">
    <location>
        <begin position="16"/>
        <end position="100"/>
    </location>
</feature>
<dbReference type="Pfam" id="PF02579">
    <property type="entry name" value="Nitro_FeMo-Co"/>
    <property type="match status" value="1"/>
</dbReference>
<dbReference type="CDD" id="cd00851">
    <property type="entry name" value="MTH1175"/>
    <property type="match status" value="1"/>
</dbReference>
<dbReference type="InterPro" id="IPR003731">
    <property type="entry name" value="Di-Nase_FeMo-co_biosynth"/>
</dbReference>
<organism evidence="3 4">
    <name type="scientific">Vulcanisaeta distributa (strain DSM 14429 / JCM 11212 / NBRC 100878 / IC-017)</name>
    <dbReference type="NCBI Taxonomy" id="572478"/>
    <lineage>
        <taxon>Archaea</taxon>
        <taxon>Thermoproteota</taxon>
        <taxon>Thermoprotei</taxon>
        <taxon>Thermoproteales</taxon>
        <taxon>Thermoproteaceae</taxon>
        <taxon>Vulcanisaeta</taxon>
    </lineage>
</organism>
<dbReference type="CDD" id="cd02440">
    <property type="entry name" value="AdoMet_MTases"/>
    <property type="match status" value="1"/>
</dbReference>
<accession>E1QNU5</accession>
<keyword evidence="3" id="KW-0489">Methyltransferase</keyword>
<dbReference type="GO" id="GO:0008757">
    <property type="term" value="F:S-adenosylmethionine-dependent methyltransferase activity"/>
    <property type="evidence" value="ECO:0007669"/>
    <property type="project" value="InterPro"/>
</dbReference>
<evidence type="ECO:0000259" key="2">
    <source>
        <dbReference type="Pfam" id="PF08241"/>
    </source>
</evidence>
<dbReference type="PANTHER" id="PTHR43591">
    <property type="entry name" value="METHYLTRANSFERASE"/>
    <property type="match status" value="1"/>
</dbReference>
<dbReference type="KEGG" id="vdi:Vdis_0799"/>
<dbReference type="EMBL" id="CP002100">
    <property type="protein sequence ID" value="ADN50191.1"/>
    <property type="molecule type" value="Genomic_DNA"/>
</dbReference>
<protein>
    <submittedName>
        <fullName evidence="3">Methyltransferase type 11</fullName>
    </submittedName>
</protein>
<keyword evidence="3" id="KW-0808">Transferase</keyword>
<dbReference type="SUPFAM" id="SSF53335">
    <property type="entry name" value="S-adenosyl-L-methionine-dependent methyltransferases"/>
    <property type="match status" value="1"/>
</dbReference>
<dbReference type="Gene3D" id="3.30.420.130">
    <property type="entry name" value="Dinitrogenase iron-molybdenum cofactor biosynthesis domain"/>
    <property type="match status" value="1"/>
</dbReference>
<dbReference type="Gene3D" id="3.40.50.150">
    <property type="entry name" value="Vaccinia Virus protein VP39"/>
    <property type="match status" value="1"/>
</dbReference>
<dbReference type="Pfam" id="PF08241">
    <property type="entry name" value="Methyltransf_11"/>
    <property type="match status" value="1"/>
</dbReference>
<dbReference type="InterPro" id="IPR033913">
    <property type="entry name" value="MTH1175_dom"/>
</dbReference>
<dbReference type="SUPFAM" id="SSF53146">
    <property type="entry name" value="Nitrogenase accessory factor-like"/>
    <property type="match status" value="1"/>
</dbReference>
<dbReference type="RefSeq" id="WP_013335916.1">
    <property type="nucleotide sequence ID" value="NC_014537.1"/>
</dbReference>
<proteinExistence type="predicted"/>
<dbReference type="STRING" id="572478.Vdis_0799"/>
<dbReference type="eggNOG" id="arCOG02702">
    <property type="taxonomic scope" value="Archaea"/>
</dbReference>
<dbReference type="GO" id="GO:0032259">
    <property type="term" value="P:methylation"/>
    <property type="evidence" value="ECO:0007669"/>
    <property type="project" value="UniProtKB-KW"/>
</dbReference>